<comment type="caution">
    <text evidence="2">The sequence shown here is derived from an EMBL/GenBank/DDBJ whole genome shotgun (WGS) entry which is preliminary data.</text>
</comment>
<dbReference type="InterPro" id="IPR056924">
    <property type="entry name" value="SH3_Tf2-1"/>
</dbReference>
<evidence type="ECO:0000313" key="3">
    <source>
        <dbReference type="Proteomes" id="UP001443914"/>
    </source>
</evidence>
<dbReference type="InterPro" id="IPR012337">
    <property type="entry name" value="RNaseH-like_sf"/>
</dbReference>
<reference evidence="2" key="1">
    <citation type="submission" date="2024-03" db="EMBL/GenBank/DDBJ databases">
        <title>WGS assembly of Saponaria officinalis var. Norfolk2.</title>
        <authorList>
            <person name="Jenkins J."/>
            <person name="Shu S."/>
            <person name="Grimwood J."/>
            <person name="Barry K."/>
            <person name="Goodstein D."/>
            <person name="Schmutz J."/>
            <person name="Leebens-Mack J."/>
            <person name="Osbourn A."/>
        </authorList>
    </citation>
    <scope>NUCLEOTIDE SEQUENCE [LARGE SCALE GENOMIC DNA]</scope>
    <source>
        <strain evidence="2">JIC</strain>
    </source>
</reference>
<dbReference type="Proteomes" id="UP001443914">
    <property type="component" value="Unassembled WGS sequence"/>
</dbReference>
<dbReference type="PANTHER" id="PTHR45835:SF104">
    <property type="entry name" value="PROTEIN NYNRIN-LIKE"/>
    <property type="match status" value="1"/>
</dbReference>
<dbReference type="SUPFAM" id="SSF53098">
    <property type="entry name" value="Ribonuclease H-like"/>
    <property type="match status" value="1"/>
</dbReference>
<dbReference type="AlphaFoldDB" id="A0AAW1I5C9"/>
<proteinExistence type="predicted"/>
<gene>
    <name evidence="2" type="ORF">RND81_10G229800</name>
</gene>
<dbReference type="EMBL" id="JBDFQZ010000010">
    <property type="protein sequence ID" value="KAK9684756.1"/>
    <property type="molecule type" value="Genomic_DNA"/>
</dbReference>
<dbReference type="InterPro" id="IPR016197">
    <property type="entry name" value="Chromo-like_dom_sf"/>
</dbReference>
<dbReference type="PANTHER" id="PTHR45835">
    <property type="entry name" value="YALI0A06105P"/>
    <property type="match status" value="1"/>
</dbReference>
<evidence type="ECO:0000313" key="2">
    <source>
        <dbReference type="EMBL" id="KAK9684756.1"/>
    </source>
</evidence>
<sequence>MDFIDGLPKFMGMDSIMVVVDRLSKYAHFIPLKHPYSASVVAHAYFDYVYKLHEFWYNTLYHSSLKVTPFEVLYGQPPPLHLPYLPGESKVDSVDRTLLDREEALQLIRMNLARAQNRMKQQANKRRSDREFKVGDYVYLKLQPYRQQSVMYRGNQKLAKKYYGPYKILRRIGAVAYKLELPPGSKIHHTFHVSMLKLHHGPIPDTLPPVDIEGAREAEPELVLARKTVKRGRISVTKVLVKWKDSLLEDVT</sequence>
<dbReference type="InterPro" id="IPR036397">
    <property type="entry name" value="RNaseH_sf"/>
</dbReference>
<dbReference type="GO" id="GO:0003676">
    <property type="term" value="F:nucleic acid binding"/>
    <property type="evidence" value="ECO:0007669"/>
    <property type="project" value="InterPro"/>
</dbReference>
<dbReference type="SUPFAM" id="SSF54160">
    <property type="entry name" value="Chromo domain-like"/>
    <property type="match status" value="1"/>
</dbReference>
<dbReference type="Gene3D" id="3.30.420.10">
    <property type="entry name" value="Ribonuclease H-like superfamily/Ribonuclease H"/>
    <property type="match status" value="1"/>
</dbReference>
<name>A0AAW1I5C9_SAPOF</name>
<organism evidence="2 3">
    <name type="scientific">Saponaria officinalis</name>
    <name type="common">Common soapwort</name>
    <name type="synonym">Lychnis saponaria</name>
    <dbReference type="NCBI Taxonomy" id="3572"/>
    <lineage>
        <taxon>Eukaryota</taxon>
        <taxon>Viridiplantae</taxon>
        <taxon>Streptophyta</taxon>
        <taxon>Embryophyta</taxon>
        <taxon>Tracheophyta</taxon>
        <taxon>Spermatophyta</taxon>
        <taxon>Magnoliopsida</taxon>
        <taxon>eudicotyledons</taxon>
        <taxon>Gunneridae</taxon>
        <taxon>Pentapetalae</taxon>
        <taxon>Caryophyllales</taxon>
        <taxon>Caryophyllaceae</taxon>
        <taxon>Caryophylleae</taxon>
        <taxon>Saponaria</taxon>
    </lineage>
</organism>
<protein>
    <recommendedName>
        <fullName evidence="1">Tf2-1-like SH3-like domain-containing protein</fullName>
    </recommendedName>
</protein>
<keyword evidence="3" id="KW-1185">Reference proteome</keyword>
<accession>A0AAW1I5C9</accession>
<dbReference type="Pfam" id="PF24626">
    <property type="entry name" value="SH3_Tf2-1"/>
    <property type="match status" value="1"/>
</dbReference>
<evidence type="ECO:0000259" key="1">
    <source>
        <dbReference type="Pfam" id="PF24626"/>
    </source>
</evidence>
<feature type="domain" description="Tf2-1-like SH3-like" evidence="1">
    <location>
        <begin position="135"/>
        <end position="199"/>
    </location>
</feature>